<dbReference type="PANTHER" id="PTHR12815:SF23">
    <property type="entry name" value="OUTER MEMBRANE PROTEIN ASSEMBLY FACTOR BAMA"/>
    <property type="match status" value="1"/>
</dbReference>
<dbReference type="PANTHER" id="PTHR12815">
    <property type="entry name" value="SORTING AND ASSEMBLY MACHINERY SAMM50 PROTEIN FAMILY MEMBER"/>
    <property type="match status" value="1"/>
</dbReference>
<evidence type="ECO:0000256" key="7">
    <source>
        <dbReference type="ARBA" id="ARBA00023237"/>
    </source>
</evidence>
<comment type="subunit">
    <text evidence="8">Part of the Bam complex.</text>
</comment>
<dbReference type="Pfam" id="PF07244">
    <property type="entry name" value="POTRA"/>
    <property type="match status" value="5"/>
</dbReference>
<reference evidence="12" key="1">
    <citation type="journal article" date="2021" name="ISME J.">
        <title>Evolutionary origin and ecological implication of a unique nif island in free-living Bradyrhizobium lineages.</title>
        <authorList>
            <person name="Tao J."/>
        </authorList>
    </citation>
    <scope>NUCLEOTIDE SEQUENCE [LARGE SCALE GENOMIC DNA]</scope>
    <source>
        <strain evidence="12">SZCCT0094</strain>
    </source>
</reference>
<feature type="domain" description="POTRA" evidence="10">
    <location>
        <begin position="106"/>
        <end position="183"/>
    </location>
</feature>
<evidence type="ECO:0000259" key="10">
    <source>
        <dbReference type="PROSITE" id="PS51779"/>
    </source>
</evidence>
<dbReference type="InterPro" id="IPR010827">
    <property type="entry name" value="BamA/TamA_POTRA"/>
</dbReference>
<evidence type="ECO:0000313" key="12">
    <source>
        <dbReference type="Proteomes" id="UP001314635"/>
    </source>
</evidence>
<dbReference type="PIRSF" id="PIRSF006076">
    <property type="entry name" value="OM_assembly_OMP85"/>
    <property type="match status" value="1"/>
</dbReference>
<sequence precursor="true">MKFGLRVRGGMLATLIMFAVPVALPLANVMMSSPAAAQSVNAIEVVGNRRVEVETIRSYFKPGPGGTLDAGRVDDGLKALIETGLFSDVKINRQGGRLVVTVVENPVIGRVAFEGNKKVKDEQLQAEVQSKPRGTLSRPMVQSDAQRIAEIYRRSGRYDVRVTPEMIEQPNNRVDLIFTVEEGAKTGVKSIEFVGNNAFSSYRLKDVIKTHETNLLSFLGSGDVYDPDRVEADRDLIRRFYLKNGYADVQVVAALTEYDPERKGFLVTFKIEEGQQYRVGSVDFQSTIPTLDPNSLRTFSRVNVGSLYNVESLEKSVEEMQIEASRRGYAFAVVRPRGDRNFEAHTVSVVFAIDEGPRTYIERINIRGNTRTRDYVIRREFDISEGDAYNRALVDRAERRLKNLDFFKDVKITTEPGSSSDRVILVVNLEEKSTGDFSISGGYSTTDGALAEVSISERNFLGRGLFAKASVTYGQFARGYSLSFVEPYLLDYRVALGLDLYQRQQLANNFISYGTKTLGFSPRLGFQLREDLSLQLRYSIYRQEITLPATLSDCNNLTAGTLIGNRFVPFNPTPAFINANGGVDPTGNNGLGCFANGEASLPVRQELAKGATLTSALGYTLNYNTLDNNKNPTDGLLIDFKQDFAGVGGDVSYLKTAFDAKYFTPLVSDIVSIVHLQGGILNKIGNTQLRMLDHFQMGPNLVRGFAPNGIGPRDINPFGTQDALGGTKYWGASLELQMPFWFLPKEVGLKGAVYADAGGLWGYQGPTSWAQTGEVNVAGCRAPTRATGTVPANAGTCLGLQFDDQNKVRSSVGVGLVWASPFGPLRFDYAIPLTKGQFDRTQEFRFGGGTSF</sequence>
<dbReference type="InterPro" id="IPR023707">
    <property type="entry name" value="OM_assembly_BamA"/>
</dbReference>
<keyword evidence="12" id="KW-1185">Reference proteome</keyword>
<dbReference type="NCBIfam" id="TIGR03303">
    <property type="entry name" value="OM_YaeT"/>
    <property type="match status" value="1"/>
</dbReference>
<keyword evidence="7 8" id="KW-0998">Cell outer membrane</keyword>
<keyword evidence="4 8" id="KW-0732">Signal</keyword>
<feature type="domain" description="POTRA" evidence="10">
    <location>
        <begin position="359"/>
        <end position="432"/>
    </location>
</feature>
<protein>
    <recommendedName>
        <fullName evidence="8 9">Outer membrane protein assembly factor BamA</fullName>
    </recommendedName>
</protein>
<dbReference type="EMBL" id="JAFCLK010000007">
    <property type="protein sequence ID" value="MBR1135940.1"/>
    <property type="molecule type" value="Genomic_DNA"/>
</dbReference>
<keyword evidence="6 8" id="KW-0472">Membrane</keyword>
<evidence type="ECO:0000256" key="3">
    <source>
        <dbReference type="ARBA" id="ARBA00022692"/>
    </source>
</evidence>
<dbReference type="Proteomes" id="UP001314635">
    <property type="component" value="Unassembled WGS sequence"/>
</dbReference>
<keyword evidence="2 8" id="KW-1134">Transmembrane beta strand</keyword>
<dbReference type="Gene3D" id="2.40.160.50">
    <property type="entry name" value="membrane protein fhac: a member of the omp85/tpsb transporter family"/>
    <property type="match status" value="1"/>
</dbReference>
<dbReference type="RefSeq" id="WP_012044537.1">
    <property type="nucleotide sequence ID" value="NZ_JABFDP010000008.1"/>
</dbReference>
<evidence type="ECO:0000313" key="11">
    <source>
        <dbReference type="EMBL" id="MBR1135940.1"/>
    </source>
</evidence>
<gene>
    <name evidence="8 11" type="primary">bamA</name>
    <name evidence="11" type="ORF">JQ619_09180</name>
</gene>
<comment type="subcellular location">
    <subcellularLocation>
        <location evidence="8">Cell outer membrane</location>
    </subcellularLocation>
    <subcellularLocation>
        <location evidence="1">Membrane</location>
    </subcellularLocation>
</comment>
<evidence type="ECO:0000256" key="5">
    <source>
        <dbReference type="ARBA" id="ARBA00022737"/>
    </source>
</evidence>
<dbReference type="PROSITE" id="PS51779">
    <property type="entry name" value="POTRA"/>
    <property type="match status" value="3"/>
</dbReference>
<evidence type="ECO:0000256" key="6">
    <source>
        <dbReference type="ARBA" id="ARBA00023136"/>
    </source>
</evidence>
<feature type="chain" id="PRO_5044932303" description="Outer membrane protein assembly factor BamA" evidence="8">
    <location>
        <begin position="38"/>
        <end position="852"/>
    </location>
</feature>
<dbReference type="InterPro" id="IPR039910">
    <property type="entry name" value="D15-like"/>
</dbReference>
<keyword evidence="5 8" id="KW-0677">Repeat</keyword>
<dbReference type="Pfam" id="PF01103">
    <property type="entry name" value="Omp85"/>
    <property type="match status" value="1"/>
</dbReference>
<evidence type="ECO:0000256" key="8">
    <source>
        <dbReference type="HAMAP-Rule" id="MF_01430"/>
    </source>
</evidence>
<dbReference type="Gene3D" id="3.10.20.310">
    <property type="entry name" value="membrane protein fhac"/>
    <property type="match status" value="5"/>
</dbReference>
<proteinExistence type="inferred from homology"/>
<accession>A0ABS5G419</accession>
<feature type="domain" description="POTRA" evidence="10">
    <location>
        <begin position="38"/>
        <end position="105"/>
    </location>
</feature>
<evidence type="ECO:0000256" key="1">
    <source>
        <dbReference type="ARBA" id="ARBA00004370"/>
    </source>
</evidence>
<evidence type="ECO:0000256" key="2">
    <source>
        <dbReference type="ARBA" id="ARBA00022452"/>
    </source>
</evidence>
<dbReference type="InterPro" id="IPR000184">
    <property type="entry name" value="Bac_surfAg_D15"/>
</dbReference>
<name>A0ABS5G419_9BRAD</name>
<organism evidence="11 12">
    <name type="scientific">Bradyrhizobium denitrificans</name>
    <dbReference type="NCBI Taxonomy" id="2734912"/>
    <lineage>
        <taxon>Bacteria</taxon>
        <taxon>Pseudomonadati</taxon>
        <taxon>Pseudomonadota</taxon>
        <taxon>Alphaproteobacteria</taxon>
        <taxon>Hyphomicrobiales</taxon>
        <taxon>Nitrobacteraceae</taxon>
        <taxon>Bradyrhizobium</taxon>
    </lineage>
</organism>
<dbReference type="HAMAP" id="MF_01430">
    <property type="entry name" value="OM_assembly_BamA"/>
    <property type="match status" value="1"/>
</dbReference>
<comment type="caution">
    <text evidence="11">The sequence shown here is derived from an EMBL/GenBank/DDBJ whole genome shotgun (WGS) entry which is preliminary data.</text>
</comment>
<evidence type="ECO:0000256" key="4">
    <source>
        <dbReference type="ARBA" id="ARBA00022729"/>
    </source>
</evidence>
<dbReference type="InterPro" id="IPR034746">
    <property type="entry name" value="POTRA"/>
</dbReference>
<feature type="signal peptide" evidence="8">
    <location>
        <begin position="1"/>
        <end position="37"/>
    </location>
</feature>
<comment type="similarity">
    <text evidence="8">Belongs to the BamA family.</text>
</comment>
<keyword evidence="3 8" id="KW-0812">Transmembrane</keyword>
<evidence type="ECO:0000256" key="9">
    <source>
        <dbReference type="NCBIfam" id="TIGR03303"/>
    </source>
</evidence>
<comment type="function">
    <text evidence="8">Part of the outer membrane protein assembly complex, which is involved in assembly and insertion of beta-barrel proteins into the outer membrane.</text>
</comment>